<keyword evidence="4" id="KW-1185">Reference proteome</keyword>
<evidence type="ECO:0000256" key="1">
    <source>
        <dbReference type="SAM" id="MobiDB-lite"/>
    </source>
</evidence>
<feature type="transmembrane region" description="Helical" evidence="2">
    <location>
        <begin position="35"/>
        <end position="53"/>
    </location>
</feature>
<evidence type="ECO:0000313" key="3">
    <source>
        <dbReference type="EMBL" id="AWK09402.1"/>
    </source>
</evidence>
<keyword evidence="2" id="KW-0472">Membrane</keyword>
<sequence length="54" mass="5406">MNATMATATATATATAGRSRTGGPGDDGPKIVEHALGWLLVVVLAMLVTRAGLL</sequence>
<organism evidence="3 4">
    <name type="scientific">Streptomyces spongiicola</name>
    <dbReference type="NCBI Taxonomy" id="1690221"/>
    <lineage>
        <taxon>Bacteria</taxon>
        <taxon>Bacillati</taxon>
        <taxon>Actinomycetota</taxon>
        <taxon>Actinomycetes</taxon>
        <taxon>Kitasatosporales</taxon>
        <taxon>Streptomycetaceae</taxon>
        <taxon>Streptomyces</taxon>
    </lineage>
</organism>
<dbReference type="NCBIfam" id="NF033485">
    <property type="entry name" value="small_SCO1431"/>
    <property type="match status" value="1"/>
</dbReference>
<dbReference type="EMBL" id="CP029254">
    <property type="protein sequence ID" value="AWK09402.1"/>
    <property type="molecule type" value="Genomic_DNA"/>
</dbReference>
<proteinExistence type="predicted"/>
<keyword evidence="2" id="KW-0812">Transmembrane</keyword>
<dbReference type="InterPro" id="IPR047816">
    <property type="entry name" value="SCO1431-like"/>
</dbReference>
<name>A0ABN5KGC1_9ACTN</name>
<dbReference type="Proteomes" id="UP000245051">
    <property type="component" value="Chromosome"/>
</dbReference>
<accession>A0ABN5KGC1</accession>
<gene>
    <name evidence="3" type="ORF">DDQ41_11225</name>
</gene>
<feature type="compositionally biased region" description="Low complexity" evidence="1">
    <location>
        <begin position="1"/>
        <end position="16"/>
    </location>
</feature>
<keyword evidence="2" id="KW-1133">Transmembrane helix</keyword>
<evidence type="ECO:0000313" key="4">
    <source>
        <dbReference type="Proteomes" id="UP000245051"/>
    </source>
</evidence>
<evidence type="ECO:0000256" key="2">
    <source>
        <dbReference type="SAM" id="Phobius"/>
    </source>
</evidence>
<feature type="region of interest" description="Disordered" evidence="1">
    <location>
        <begin position="1"/>
        <end position="27"/>
    </location>
</feature>
<reference evidence="3 4" key="1">
    <citation type="submission" date="2018-05" db="EMBL/GenBank/DDBJ databases">
        <title>Complete genome sequence of the Type Strain of Streptomyces spongiicola HNM0071, the producer of staurosporine.</title>
        <authorList>
            <person name="Zhou S."/>
            <person name="Huang X."/>
        </authorList>
    </citation>
    <scope>NUCLEOTIDE SEQUENCE [LARGE SCALE GENOMIC DNA]</scope>
    <source>
        <strain evidence="3 4">HNM0071</strain>
    </source>
</reference>
<protein>
    <submittedName>
        <fullName evidence="3">SCO1431 family membrane protein</fullName>
    </submittedName>
</protein>